<feature type="binding site" evidence="15">
    <location>
        <begin position="25"/>
        <end position="32"/>
    </location>
    <ligand>
        <name>ATP</name>
        <dbReference type="ChEBI" id="CHEBI:30616"/>
    </ligand>
</feature>
<evidence type="ECO:0000259" key="17">
    <source>
        <dbReference type="PROSITE" id="PS51217"/>
    </source>
</evidence>
<keyword evidence="7 15" id="KW-0067">ATP-binding</keyword>
<dbReference type="GO" id="GO:0005829">
    <property type="term" value="C:cytosol"/>
    <property type="evidence" value="ECO:0007669"/>
    <property type="project" value="TreeGrafter"/>
</dbReference>
<dbReference type="SUPFAM" id="SSF52980">
    <property type="entry name" value="Restriction endonuclease-like"/>
    <property type="match status" value="1"/>
</dbReference>
<dbReference type="Pfam" id="PF12705">
    <property type="entry name" value="PDDEXK_1"/>
    <property type="match status" value="1"/>
</dbReference>
<dbReference type="PANTHER" id="PTHR11070:SF2">
    <property type="entry name" value="ATP-DEPENDENT DNA HELICASE SRS2"/>
    <property type="match status" value="1"/>
</dbReference>
<dbReference type="GO" id="GO:0004527">
    <property type="term" value="F:exonuclease activity"/>
    <property type="evidence" value="ECO:0007669"/>
    <property type="project" value="UniProtKB-KW"/>
</dbReference>
<dbReference type="SUPFAM" id="SSF52540">
    <property type="entry name" value="P-loop containing nucleoside triphosphate hydrolases"/>
    <property type="match status" value="1"/>
</dbReference>
<dbReference type="Gene3D" id="3.40.50.300">
    <property type="entry name" value="P-loop containing nucleotide triphosphate hydrolases"/>
    <property type="match status" value="4"/>
</dbReference>
<dbReference type="InterPro" id="IPR014017">
    <property type="entry name" value="DNA_helicase_UvrD-like_C"/>
</dbReference>
<dbReference type="Gene3D" id="3.90.320.10">
    <property type="match status" value="1"/>
</dbReference>
<dbReference type="PANTHER" id="PTHR11070">
    <property type="entry name" value="UVRD / RECB / PCRA DNA HELICASE FAMILY MEMBER"/>
    <property type="match status" value="1"/>
</dbReference>
<dbReference type="InterPro" id="IPR011335">
    <property type="entry name" value="Restrct_endonuc-II-like"/>
</dbReference>
<dbReference type="InterPro" id="IPR000212">
    <property type="entry name" value="DNA_helicase_UvrD/REP"/>
</dbReference>
<dbReference type="Proteomes" id="UP000199356">
    <property type="component" value="Unassembled WGS sequence"/>
</dbReference>
<keyword evidence="9" id="KW-0234">DNA repair</keyword>
<keyword evidence="5 15" id="KW-0347">Helicase</keyword>
<evidence type="ECO:0000256" key="8">
    <source>
        <dbReference type="ARBA" id="ARBA00023125"/>
    </source>
</evidence>
<evidence type="ECO:0000259" key="16">
    <source>
        <dbReference type="PROSITE" id="PS51198"/>
    </source>
</evidence>
<dbReference type="GO" id="GO:0003677">
    <property type="term" value="F:DNA binding"/>
    <property type="evidence" value="ECO:0007669"/>
    <property type="project" value="UniProtKB-KW"/>
</dbReference>
<dbReference type="GO" id="GO:0005524">
    <property type="term" value="F:ATP binding"/>
    <property type="evidence" value="ECO:0007669"/>
    <property type="project" value="UniProtKB-UniRule"/>
</dbReference>
<accession>A0A1I5LL51</accession>
<evidence type="ECO:0000256" key="11">
    <source>
        <dbReference type="ARBA" id="ARBA00034617"/>
    </source>
</evidence>
<evidence type="ECO:0000256" key="15">
    <source>
        <dbReference type="PROSITE-ProRule" id="PRU00560"/>
    </source>
</evidence>
<feature type="domain" description="UvrD-like helicase ATP-binding" evidence="16">
    <location>
        <begin position="4"/>
        <end position="477"/>
    </location>
</feature>
<evidence type="ECO:0000256" key="3">
    <source>
        <dbReference type="ARBA" id="ARBA00022763"/>
    </source>
</evidence>
<organism evidence="18 19">
    <name type="scientific">Tranquillimonas alkanivorans</name>
    <dbReference type="NCBI Taxonomy" id="441119"/>
    <lineage>
        <taxon>Bacteria</taxon>
        <taxon>Pseudomonadati</taxon>
        <taxon>Pseudomonadota</taxon>
        <taxon>Alphaproteobacteria</taxon>
        <taxon>Rhodobacterales</taxon>
        <taxon>Roseobacteraceae</taxon>
        <taxon>Tranquillimonas</taxon>
    </lineage>
</organism>
<dbReference type="STRING" id="441119.SAMN04488047_101706"/>
<dbReference type="EMBL" id="FOXA01000001">
    <property type="protein sequence ID" value="SFO98109.1"/>
    <property type="molecule type" value="Genomic_DNA"/>
</dbReference>
<keyword evidence="6" id="KW-0269">Exonuclease</keyword>
<evidence type="ECO:0000256" key="13">
    <source>
        <dbReference type="ARBA" id="ARBA00034923"/>
    </source>
</evidence>
<dbReference type="GO" id="GO:0000725">
    <property type="term" value="P:recombinational repair"/>
    <property type="evidence" value="ECO:0007669"/>
    <property type="project" value="TreeGrafter"/>
</dbReference>
<dbReference type="InterPro" id="IPR014151">
    <property type="entry name" value="DNA_helicase_AddA"/>
</dbReference>
<dbReference type="InterPro" id="IPR038726">
    <property type="entry name" value="PDDEXK_AddAB-type"/>
</dbReference>
<evidence type="ECO:0000256" key="10">
    <source>
        <dbReference type="ARBA" id="ARBA00023235"/>
    </source>
</evidence>
<evidence type="ECO:0000256" key="1">
    <source>
        <dbReference type="ARBA" id="ARBA00022722"/>
    </source>
</evidence>
<feature type="domain" description="UvrD-like helicase C-terminal" evidence="17">
    <location>
        <begin position="503"/>
        <end position="777"/>
    </location>
</feature>
<dbReference type="NCBIfam" id="TIGR02784">
    <property type="entry name" value="addA_alphas"/>
    <property type="match status" value="1"/>
</dbReference>
<evidence type="ECO:0000256" key="6">
    <source>
        <dbReference type="ARBA" id="ARBA00022839"/>
    </source>
</evidence>
<sequence length="1119" mass="122231">MIQRNEATQRQVDAANPRASTWLSANAGSGKTRVLTDRVARLLLDGTSPQNILCLTYTKAAASEMQNRLFKRLGAWAMASEAELREKLTELGAEGTIGDDELSRARTLFARAVETPGGLKIQTIHSFCSALLRRFPLEAGVPPGFTEMDERSAAQLMSEIVEEMAEGRHRDVIEGLAAHYSGEDFALLAAEVASRRDAFAPPLDKAGTEALFGLPKGCTASDIISRVCLGGEAELMKALLPALQGGGATDAKAHDALAALDLDAPTLDCLSVMEGVFLTGKAAKEPFTAKIGKFPTKAVQKTLVAHMDQVEQLMARVEDTREMRLCFLAAQKCAALHRFAGVFLPLYAERKLLRGWLDFDDLILKARDLLTDPSVAAWVLWRLDGGIDHILVDEAQDTSPAQWDVIELLAQEIVAGEGVREAGERTIFVVGDKKQSIYSFQGADPEAFDTMRDHFADRLPRETGLNRLELQHSFRSSEAILSLVDRVFEGPLGEGLGREVRHRAFHESMPGRVDLWPLSEPEPAAEDPEWYEPVDVVSPGDASVQLASEVAKSIRAMLDAGETIPAGQGKRRRMTEGDVLILVRGRGLLFEEIIRACKREHLAIAGADRLKLGAELAVKDLTALLSFLTTPEDDLSLAAALRSPLFGWTEAQLFDLAHKRTTSFLWNALRDRRDDFPETLAILDDLRGETDFLRPYDLLERVLLRHGGRSKLLARLGPEAEDGVDELLTQALNYERTDVPSLTGFLTWLEAEDVEVKRQSDSAGGKIRVMTVHGAKGLEAPVVILPDTMRQKRGARAEILRDDEGRALWKTRAEDRPELVAKALAKIEGNEERELARLLYVAMTRAETWLIVCGAGDPAKMRDTWYASIAGAMGEDAKPLETPFGHGRRLAHGDWHGGELVEAPATTTSLAALPEWIDRMAEVPAKAPDPLSPSDLGGAKAMPGEGQEKDAALAKGRDLHLLLEVLPTFPEESWPDVAGALLPHDAGPEAVAALLDEARHVLTSPDLAPLYGPDTLYEVEVSAELDELDGRRIAGTIDLLLVRPDRVLAVDYKSNVMVPKRAEDTPEGLLRQMGAYAAALRRIYPDRAVETAILWTATATLMPLAQSSVAAALRRAGLP</sequence>
<dbReference type="Pfam" id="PF13361">
    <property type="entry name" value="UvrD_C"/>
    <property type="match status" value="1"/>
</dbReference>
<evidence type="ECO:0000256" key="4">
    <source>
        <dbReference type="ARBA" id="ARBA00022801"/>
    </source>
</evidence>
<keyword evidence="2 15" id="KW-0547">Nucleotide-binding</keyword>
<evidence type="ECO:0000256" key="14">
    <source>
        <dbReference type="ARBA" id="ARBA00048988"/>
    </source>
</evidence>
<reference evidence="18 19" key="1">
    <citation type="submission" date="2016-10" db="EMBL/GenBank/DDBJ databases">
        <authorList>
            <person name="de Groot N.N."/>
        </authorList>
    </citation>
    <scope>NUCLEOTIDE SEQUENCE [LARGE SCALE GENOMIC DNA]</scope>
    <source>
        <strain evidence="18 19">DSM 19547</strain>
    </source>
</reference>
<comment type="catalytic activity">
    <reaction evidence="14">
        <text>ATP + H2O = ADP + phosphate + H(+)</text>
        <dbReference type="Rhea" id="RHEA:13065"/>
        <dbReference type="ChEBI" id="CHEBI:15377"/>
        <dbReference type="ChEBI" id="CHEBI:15378"/>
        <dbReference type="ChEBI" id="CHEBI:30616"/>
        <dbReference type="ChEBI" id="CHEBI:43474"/>
        <dbReference type="ChEBI" id="CHEBI:456216"/>
        <dbReference type="EC" id="5.6.2.4"/>
    </reaction>
</comment>
<dbReference type="InterPro" id="IPR014016">
    <property type="entry name" value="UvrD-like_ATP-bd"/>
</dbReference>
<gene>
    <name evidence="18" type="ORF">SAMN04488047_101706</name>
</gene>
<evidence type="ECO:0000256" key="7">
    <source>
        <dbReference type="ARBA" id="ARBA00022840"/>
    </source>
</evidence>
<evidence type="ECO:0000256" key="5">
    <source>
        <dbReference type="ARBA" id="ARBA00022806"/>
    </source>
</evidence>
<dbReference type="PROSITE" id="PS51198">
    <property type="entry name" value="UVRD_HELICASE_ATP_BIND"/>
    <property type="match status" value="1"/>
</dbReference>
<dbReference type="GO" id="GO:0033202">
    <property type="term" value="C:DNA helicase complex"/>
    <property type="evidence" value="ECO:0007669"/>
    <property type="project" value="TreeGrafter"/>
</dbReference>
<keyword evidence="1" id="KW-0540">Nuclease</keyword>
<dbReference type="RefSeq" id="WP_093417654.1">
    <property type="nucleotide sequence ID" value="NZ_FOXA01000001.1"/>
</dbReference>
<evidence type="ECO:0000256" key="9">
    <source>
        <dbReference type="ARBA" id="ARBA00023204"/>
    </source>
</evidence>
<dbReference type="AlphaFoldDB" id="A0A1I5LL51"/>
<keyword evidence="3" id="KW-0227">DNA damage</keyword>
<keyword evidence="10" id="KW-0413">Isomerase</keyword>
<dbReference type="InterPro" id="IPR027417">
    <property type="entry name" value="P-loop_NTPase"/>
</dbReference>
<dbReference type="InterPro" id="IPR011604">
    <property type="entry name" value="PDDEXK-like_dom_sf"/>
</dbReference>
<dbReference type="Pfam" id="PF00580">
    <property type="entry name" value="UvrD-helicase"/>
    <property type="match status" value="1"/>
</dbReference>
<evidence type="ECO:0000256" key="2">
    <source>
        <dbReference type="ARBA" id="ARBA00022741"/>
    </source>
</evidence>
<keyword evidence="8" id="KW-0238">DNA-binding</keyword>
<keyword evidence="19" id="KW-1185">Reference proteome</keyword>
<evidence type="ECO:0000256" key="12">
    <source>
        <dbReference type="ARBA" id="ARBA00034808"/>
    </source>
</evidence>
<dbReference type="EC" id="5.6.2.4" evidence="12"/>
<evidence type="ECO:0000313" key="19">
    <source>
        <dbReference type="Proteomes" id="UP000199356"/>
    </source>
</evidence>
<proteinExistence type="predicted"/>
<comment type="catalytic activity">
    <reaction evidence="11">
        <text>Couples ATP hydrolysis with the unwinding of duplex DNA by translocating in the 3'-5' direction.</text>
        <dbReference type="EC" id="5.6.2.4"/>
    </reaction>
</comment>
<dbReference type="PROSITE" id="PS51217">
    <property type="entry name" value="UVRD_HELICASE_CTER"/>
    <property type="match status" value="1"/>
</dbReference>
<dbReference type="OrthoDB" id="9810135at2"/>
<protein>
    <recommendedName>
        <fullName evidence="12">DNA 3'-5' helicase</fullName>
        <ecNumber evidence="12">5.6.2.4</ecNumber>
    </recommendedName>
    <alternativeName>
        <fullName evidence="13">DNA 3'-5' helicase II</fullName>
    </alternativeName>
</protein>
<name>A0A1I5LL51_9RHOB</name>
<keyword evidence="4 15" id="KW-0378">Hydrolase</keyword>
<dbReference type="GO" id="GO:0043138">
    <property type="term" value="F:3'-5' DNA helicase activity"/>
    <property type="evidence" value="ECO:0007669"/>
    <property type="project" value="UniProtKB-EC"/>
</dbReference>
<evidence type="ECO:0000313" key="18">
    <source>
        <dbReference type="EMBL" id="SFO98109.1"/>
    </source>
</evidence>